<name>A0A937HHE8_9PROT</name>
<reference evidence="1" key="1">
    <citation type="submission" date="2020-10" db="EMBL/GenBank/DDBJ databases">
        <title>Microbiome of the Black Sea water column analyzed by genome centric metagenomics.</title>
        <authorList>
            <person name="Cabello-Yeves P.J."/>
            <person name="Callieri C."/>
            <person name="Picazo A."/>
            <person name="Mehrshad M."/>
            <person name="Haro-Moreno J.M."/>
            <person name="Roda-Garcia J."/>
            <person name="Dzembekova N."/>
            <person name="Slabakova V."/>
            <person name="Slabakova N."/>
            <person name="Moncheva S."/>
            <person name="Rodriguez-Valera F."/>
        </authorList>
    </citation>
    <scope>NUCLEOTIDE SEQUENCE</scope>
    <source>
        <strain evidence="1">BS307-5m-G5</strain>
    </source>
</reference>
<dbReference type="InterPro" id="IPR021959">
    <property type="entry name" value="DUF3576"/>
</dbReference>
<gene>
    <name evidence="1" type="ORF">ISQ19_02470</name>
</gene>
<dbReference type="Pfam" id="PF12100">
    <property type="entry name" value="DUF3576"/>
    <property type="match status" value="1"/>
</dbReference>
<evidence type="ECO:0000313" key="2">
    <source>
        <dbReference type="Proteomes" id="UP000785783"/>
    </source>
</evidence>
<evidence type="ECO:0000313" key="1">
    <source>
        <dbReference type="EMBL" id="MBL6761542.1"/>
    </source>
</evidence>
<dbReference type="AlphaFoldDB" id="A0A937HHE8"/>
<dbReference type="Proteomes" id="UP000785783">
    <property type="component" value="Unassembled WGS sequence"/>
</dbReference>
<organism evidence="1 2">
    <name type="scientific">PS1 clade bacterium</name>
    <dbReference type="NCBI Taxonomy" id="2175152"/>
    <lineage>
        <taxon>Bacteria</taxon>
        <taxon>Pseudomonadati</taxon>
        <taxon>Pseudomonadota</taxon>
        <taxon>Alphaproteobacteria</taxon>
        <taxon>PS1 clade</taxon>
    </lineage>
</organism>
<accession>A0A937HHE8</accession>
<proteinExistence type="predicted"/>
<comment type="caution">
    <text evidence="1">The sequence shown here is derived from an EMBL/GenBank/DDBJ whole genome shotgun (WGS) entry which is preliminary data.</text>
</comment>
<sequence length="196" mass="21072">MKTEILSFAMRLFFLPFLSLKTRRRQLLAAALVAGLAACGPLTFEDDYPTTSTTADEESGSIFDLFRSNDTNIATAAGADGASVIVRGGLGVNSLLWQASLDTLSFMPLASADPQGGVIITDWYNDPAASDERVKVNLVISGRELRADALRVNLFRENFVGGKWVGTAASSKAARQLENIILTRARDLSVASRSAR</sequence>
<dbReference type="EMBL" id="JADHOK010000018">
    <property type="protein sequence ID" value="MBL6761542.1"/>
    <property type="molecule type" value="Genomic_DNA"/>
</dbReference>
<protein>
    <submittedName>
        <fullName evidence="1">DUF3576 domain-containing protein</fullName>
    </submittedName>
</protein>